<evidence type="ECO:0000256" key="1">
    <source>
        <dbReference type="ARBA" id="ARBA00001942"/>
    </source>
</evidence>
<dbReference type="Gene3D" id="3.40.228.10">
    <property type="entry name" value="Dimethylsulfoxide Reductase, domain 2"/>
    <property type="match status" value="1"/>
</dbReference>
<gene>
    <name evidence="12" type="ORF">NLF92_04570</name>
</gene>
<dbReference type="Pfam" id="PF04324">
    <property type="entry name" value="Fer2_BFD"/>
    <property type="match status" value="1"/>
</dbReference>
<evidence type="ECO:0000256" key="5">
    <source>
        <dbReference type="ARBA" id="ARBA00022505"/>
    </source>
</evidence>
<comment type="caution">
    <text evidence="12">The sequence shown here is derived from an EMBL/GenBank/DDBJ whole genome shotgun (WGS) entry which is preliminary data.</text>
</comment>
<dbReference type="InterPro" id="IPR009010">
    <property type="entry name" value="Asp_de-COase-like_dom_sf"/>
</dbReference>
<keyword evidence="10" id="KW-0534">Nitrate assimilation</keyword>
<evidence type="ECO:0000313" key="12">
    <source>
        <dbReference type="EMBL" id="MCP3428214.1"/>
    </source>
</evidence>
<sequence>MSQEQFTQHTQCTTCPYCGVGCGVDITVTNGEVSGVKGSSEHPANLGKLCVKGTHLADTTLPQDRVLTASVAGTDVSVDEALDEVASRFANIIAEHGPDAVAFYVSGQILTEDYYVANKLMKGFIGSANIDTNSRLCMSSAVAGYKRAFGSDTVPCCYEDLSEAKLLVLVGSNAAWTHPILYQRMQAAKQADPSVQVIVIDPRQNATCDLADIHLPIKAGTDIALFNGLLCYLAEQEYLDHDYIAQRTEQFTTALQAATEYDVDSVAHTCGVTATAIRDFYERFAVTPKTVTFYSQGVNQSSQGVDKCNAIINCHLATGRLGQPGMGPFSITGQPNAMGGREVGGLANMLAAHMDIDNAQHRQWVQTFWDAPTIPTKMGLKAVDLFANIATGKVKAVWVMATNPVVSLPNRNQIEEALAACDCVVVSECYTRNDTLAFADIVLPATTWSEKNGTVTNSERCISRQRGVVVPPGQTRHDWELICGVAQRMGYADAFAYTNVAQIFAEHAALSGYHNGGDDPLRDFDISGLSDLSETQYDQLSPIRWPVNTTHPYGTQRMFADGRFFTPSGKAQFVPVAHKALVEPPQNDYPFILNSGRLRDQWHTMTRTSRSATLANHQQAPNVALNPQDIKDLNLTSSDWVIIRSRYGHITVPFTADPGIRPGSCFVPIHWTQQTAPSANVSRCYSSRVDPISGQPESKFVSVKLTPLPMQQALQIVYRPSAQPQLTLGEYWARFGLMHGEALSVSLSQPISLSECQNQWQEGAGNWVSIQGAATSEFTAILLKDGHIQAMCISQSCQPTLTNSDLPWAWLDELLGAGNVAPATYGALLSRDIPDVHRQGRLVCSCFRVGENTINAVLQEQPHTVSSLGEKLQCGTNCGSCKPELQQLIEQSAGSARTLPNVLPDTDMTVIPVKQIEDK</sequence>
<dbReference type="Gene3D" id="3.40.50.740">
    <property type="match status" value="1"/>
</dbReference>
<dbReference type="PROSITE" id="PS00551">
    <property type="entry name" value="MOLYBDOPTERIN_PROK_1"/>
    <property type="match status" value="1"/>
</dbReference>
<evidence type="ECO:0000256" key="10">
    <source>
        <dbReference type="ARBA" id="ARBA00023063"/>
    </source>
</evidence>
<comment type="cofactor">
    <cofactor evidence="2">
        <name>[4Fe-4S] cluster</name>
        <dbReference type="ChEBI" id="CHEBI:49883"/>
    </cofactor>
</comment>
<dbReference type="CDD" id="cd02791">
    <property type="entry name" value="MopB_CT_Nitrate-R-NapA-like"/>
    <property type="match status" value="1"/>
</dbReference>
<dbReference type="CDD" id="cd02754">
    <property type="entry name" value="MopB_Nitrate-R-NapA-like"/>
    <property type="match status" value="1"/>
</dbReference>
<dbReference type="InterPro" id="IPR006963">
    <property type="entry name" value="Mopterin_OxRdtase_4Fe-4S_dom"/>
</dbReference>
<dbReference type="PANTHER" id="PTHR43105">
    <property type="entry name" value="RESPIRATORY NITRATE REDUCTASE"/>
    <property type="match status" value="1"/>
</dbReference>
<dbReference type="Gene3D" id="2.40.40.20">
    <property type="match status" value="1"/>
</dbReference>
<dbReference type="InterPro" id="IPR027467">
    <property type="entry name" value="MopterinOxRdtase_cofactor_BS"/>
</dbReference>
<evidence type="ECO:0000256" key="8">
    <source>
        <dbReference type="ARBA" id="ARBA00023004"/>
    </source>
</evidence>
<feature type="domain" description="4Fe-4S Mo/W bis-MGD-type" evidence="11">
    <location>
        <begin position="8"/>
        <end position="64"/>
    </location>
</feature>
<dbReference type="GO" id="GO:0045333">
    <property type="term" value="P:cellular respiration"/>
    <property type="evidence" value="ECO:0007669"/>
    <property type="project" value="UniProtKB-ARBA"/>
</dbReference>
<evidence type="ECO:0000256" key="6">
    <source>
        <dbReference type="ARBA" id="ARBA00022723"/>
    </source>
</evidence>
<dbReference type="GO" id="GO:0016020">
    <property type="term" value="C:membrane"/>
    <property type="evidence" value="ECO:0007669"/>
    <property type="project" value="TreeGrafter"/>
</dbReference>
<dbReference type="Proteomes" id="UP001165413">
    <property type="component" value="Unassembled WGS sequence"/>
</dbReference>
<dbReference type="EMBL" id="JANATA010000005">
    <property type="protein sequence ID" value="MCP3428214.1"/>
    <property type="molecule type" value="Genomic_DNA"/>
</dbReference>
<dbReference type="Pfam" id="PF04879">
    <property type="entry name" value="Molybdop_Fe4S4"/>
    <property type="match status" value="1"/>
</dbReference>
<protein>
    <submittedName>
        <fullName evidence="12">Nitrate reductase</fullName>
    </submittedName>
</protein>
<dbReference type="InterPro" id="IPR050123">
    <property type="entry name" value="Prok_molybdopt-oxidoreductase"/>
</dbReference>
<keyword evidence="8" id="KW-0408">Iron</keyword>
<dbReference type="SMART" id="SM00926">
    <property type="entry name" value="Molybdop_Fe4S4"/>
    <property type="match status" value="1"/>
</dbReference>
<keyword evidence="6" id="KW-0479">Metal-binding</keyword>
<dbReference type="GO" id="GO:0042128">
    <property type="term" value="P:nitrate assimilation"/>
    <property type="evidence" value="ECO:0007669"/>
    <property type="project" value="UniProtKB-KW"/>
</dbReference>
<dbReference type="InterPro" id="IPR041957">
    <property type="entry name" value="CT_Nitrate-R-NapA-like"/>
</dbReference>
<dbReference type="PANTHER" id="PTHR43105:SF9">
    <property type="entry name" value="NADPH-FE(3+) OXIDOREDUCTASE SUBUNIT ALPHA"/>
    <property type="match status" value="1"/>
</dbReference>
<accession>A0AA42BL40</accession>
<dbReference type="InterPro" id="IPR041854">
    <property type="entry name" value="BFD-like_2Fe2S-bd_dom_sf"/>
</dbReference>
<comment type="cofactor">
    <cofactor evidence="1">
        <name>Mo-bis(molybdopterin guanine dinucleotide)</name>
        <dbReference type="ChEBI" id="CHEBI:60539"/>
    </cofactor>
</comment>
<dbReference type="RefSeq" id="WP_254099331.1">
    <property type="nucleotide sequence ID" value="NZ_JANATA010000005.1"/>
</dbReference>
<dbReference type="GO" id="GO:0043546">
    <property type="term" value="F:molybdopterin cofactor binding"/>
    <property type="evidence" value="ECO:0007669"/>
    <property type="project" value="InterPro"/>
</dbReference>
<evidence type="ECO:0000256" key="3">
    <source>
        <dbReference type="ARBA" id="ARBA00008747"/>
    </source>
</evidence>
<proteinExistence type="inferred from homology"/>
<dbReference type="SUPFAM" id="SSF53706">
    <property type="entry name" value="Formate dehydrogenase/DMSO reductase, domains 1-3"/>
    <property type="match status" value="1"/>
</dbReference>
<comment type="similarity">
    <text evidence="3">Belongs to the prokaryotic molybdopterin-containing oxidoreductase family. NasA/NapA/NarB subfamily.</text>
</comment>
<dbReference type="GO" id="GO:0046872">
    <property type="term" value="F:metal ion binding"/>
    <property type="evidence" value="ECO:0007669"/>
    <property type="project" value="UniProtKB-KW"/>
</dbReference>
<dbReference type="GO" id="GO:0051539">
    <property type="term" value="F:4 iron, 4 sulfur cluster binding"/>
    <property type="evidence" value="ECO:0007669"/>
    <property type="project" value="UniProtKB-KW"/>
</dbReference>
<evidence type="ECO:0000313" key="13">
    <source>
        <dbReference type="Proteomes" id="UP001165413"/>
    </source>
</evidence>
<dbReference type="Pfam" id="PF01568">
    <property type="entry name" value="Molydop_binding"/>
    <property type="match status" value="1"/>
</dbReference>
<evidence type="ECO:0000256" key="9">
    <source>
        <dbReference type="ARBA" id="ARBA00023014"/>
    </source>
</evidence>
<evidence type="ECO:0000256" key="7">
    <source>
        <dbReference type="ARBA" id="ARBA00023002"/>
    </source>
</evidence>
<organism evidence="12 13">
    <name type="scientific">Opacimonas viscosa</name>
    <dbReference type="NCBI Taxonomy" id="2961944"/>
    <lineage>
        <taxon>Bacteria</taxon>
        <taxon>Pseudomonadati</taxon>
        <taxon>Pseudomonadota</taxon>
        <taxon>Gammaproteobacteria</taxon>
        <taxon>Alteromonadales</taxon>
        <taxon>Alteromonadaceae</taxon>
        <taxon>Opacimonas</taxon>
    </lineage>
</organism>
<dbReference type="GO" id="GO:1990204">
    <property type="term" value="C:oxidoreductase complex"/>
    <property type="evidence" value="ECO:0007669"/>
    <property type="project" value="UniProtKB-ARBA"/>
</dbReference>
<dbReference type="InterPro" id="IPR006657">
    <property type="entry name" value="MoPterin_dinucl-bd_dom"/>
</dbReference>
<keyword evidence="9" id="KW-0411">Iron-sulfur</keyword>
<dbReference type="Gene3D" id="1.10.10.1100">
    <property type="entry name" value="BFD-like [2Fe-2S]-binding domain"/>
    <property type="match status" value="1"/>
</dbReference>
<keyword evidence="7" id="KW-0560">Oxidoreductase</keyword>
<reference evidence="12" key="1">
    <citation type="submission" date="2022-07" db="EMBL/GenBank/DDBJ databases">
        <title>Characterization of the Novel Bacterium Alteromonas immobilis LMIT006 and Alteromonas gregis LMIT007.</title>
        <authorList>
            <person name="Lin X."/>
        </authorList>
    </citation>
    <scope>NUCLEOTIDE SEQUENCE</scope>
    <source>
        <strain evidence="12">LMIT007</strain>
    </source>
</reference>
<dbReference type="GO" id="GO:0016491">
    <property type="term" value="F:oxidoreductase activity"/>
    <property type="evidence" value="ECO:0007669"/>
    <property type="project" value="UniProtKB-KW"/>
</dbReference>
<evidence type="ECO:0000259" key="11">
    <source>
        <dbReference type="PROSITE" id="PS51669"/>
    </source>
</evidence>
<dbReference type="Pfam" id="PF00384">
    <property type="entry name" value="Molybdopterin"/>
    <property type="match status" value="1"/>
</dbReference>
<dbReference type="InterPro" id="IPR007419">
    <property type="entry name" value="BFD-like_2Fe2S-bd_dom"/>
</dbReference>
<dbReference type="InterPro" id="IPR006656">
    <property type="entry name" value="Mopterin_OxRdtase"/>
</dbReference>
<keyword evidence="4" id="KW-0004">4Fe-4S</keyword>
<dbReference type="PROSITE" id="PS51669">
    <property type="entry name" value="4FE4S_MOW_BIS_MGD"/>
    <property type="match status" value="1"/>
</dbReference>
<dbReference type="AlphaFoldDB" id="A0AA42BL40"/>
<keyword evidence="13" id="KW-1185">Reference proteome</keyword>
<evidence type="ECO:0000256" key="2">
    <source>
        <dbReference type="ARBA" id="ARBA00001966"/>
    </source>
</evidence>
<dbReference type="SUPFAM" id="SSF50692">
    <property type="entry name" value="ADC-like"/>
    <property type="match status" value="1"/>
</dbReference>
<keyword evidence="5" id="KW-0500">Molybdenum</keyword>
<evidence type="ECO:0000256" key="4">
    <source>
        <dbReference type="ARBA" id="ARBA00022485"/>
    </source>
</evidence>
<dbReference type="Gene3D" id="2.20.25.90">
    <property type="entry name" value="ADC-like domains"/>
    <property type="match status" value="1"/>
</dbReference>
<name>A0AA42BL40_9ALTE</name>